<keyword evidence="1" id="KW-1133">Transmembrane helix</keyword>
<evidence type="ECO:0000256" key="1">
    <source>
        <dbReference type="SAM" id="Phobius"/>
    </source>
</evidence>
<dbReference type="Proteomes" id="UP000578531">
    <property type="component" value="Unassembled WGS sequence"/>
</dbReference>
<dbReference type="RefSeq" id="XP_037166504.1">
    <property type="nucleotide sequence ID" value="XM_037306566.1"/>
</dbReference>
<keyword evidence="3" id="KW-1185">Reference proteome</keyword>
<accession>A0A8H6FYS1</accession>
<reference evidence="2 3" key="1">
    <citation type="journal article" date="2020" name="Genomics">
        <title>Complete, high-quality genomes from long-read metagenomic sequencing of two wolf lichen thalli reveals enigmatic genome architecture.</title>
        <authorList>
            <person name="McKenzie S.K."/>
            <person name="Walston R.F."/>
            <person name="Allen J.L."/>
        </authorList>
    </citation>
    <scope>NUCLEOTIDE SEQUENCE [LARGE SCALE GENOMIC DNA]</scope>
    <source>
        <strain evidence="2">WasteWater2</strain>
    </source>
</reference>
<evidence type="ECO:0000313" key="2">
    <source>
        <dbReference type="EMBL" id="KAF6237176.1"/>
    </source>
</evidence>
<organism evidence="2 3">
    <name type="scientific">Letharia columbiana</name>
    <dbReference type="NCBI Taxonomy" id="112416"/>
    <lineage>
        <taxon>Eukaryota</taxon>
        <taxon>Fungi</taxon>
        <taxon>Dikarya</taxon>
        <taxon>Ascomycota</taxon>
        <taxon>Pezizomycotina</taxon>
        <taxon>Lecanoromycetes</taxon>
        <taxon>OSLEUM clade</taxon>
        <taxon>Lecanoromycetidae</taxon>
        <taxon>Lecanorales</taxon>
        <taxon>Lecanorineae</taxon>
        <taxon>Parmeliaceae</taxon>
        <taxon>Letharia</taxon>
    </lineage>
</organism>
<proteinExistence type="predicted"/>
<protein>
    <submittedName>
        <fullName evidence="2">Uncharacterized protein</fullName>
    </submittedName>
</protein>
<gene>
    <name evidence="2" type="ORF">HO173_004644</name>
</gene>
<dbReference type="EMBL" id="JACCJC010000015">
    <property type="protein sequence ID" value="KAF6237176.1"/>
    <property type="molecule type" value="Genomic_DNA"/>
</dbReference>
<dbReference type="GeneID" id="59286308"/>
<keyword evidence="1" id="KW-0812">Transmembrane</keyword>
<name>A0A8H6FYS1_9LECA</name>
<comment type="caution">
    <text evidence="2">The sequence shown here is derived from an EMBL/GenBank/DDBJ whole genome shotgun (WGS) entry which is preliminary data.</text>
</comment>
<dbReference type="OrthoDB" id="3944128at2759"/>
<keyword evidence="1" id="KW-0472">Membrane</keyword>
<sequence>MAPSPYPARLVSHAAAGTAVVIGASTEALSYATITAAVLTVAFDGSNYTAEASMDFIIDGQTLSPGGVITVSGTPTSYAAAGTGAGVGTSTEAVGIGGLIVSGFGSVSASTRVVRSTGGAVEGGNWLGVVLAIALGVSLFMRIQAFENS</sequence>
<evidence type="ECO:0000313" key="3">
    <source>
        <dbReference type="Proteomes" id="UP000578531"/>
    </source>
</evidence>
<dbReference type="AlphaFoldDB" id="A0A8H6FYS1"/>
<feature type="transmembrane region" description="Helical" evidence="1">
    <location>
        <begin position="126"/>
        <end position="143"/>
    </location>
</feature>